<name>A0ABX5X3N5_9GAMM</name>
<evidence type="ECO:0000313" key="2">
    <source>
        <dbReference type="EMBL" id="QDO85946.1"/>
    </source>
</evidence>
<feature type="domain" description="Cadherin" evidence="1">
    <location>
        <begin position="36"/>
        <end position="140"/>
    </location>
</feature>
<feature type="domain" description="Cadherin" evidence="1">
    <location>
        <begin position="152"/>
        <end position="256"/>
    </location>
</feature>
<protein>
    <recommendedName>
        <fullName evidence="1">Cadherin domain-containing protein</fullName>
    </recommendedName>
</protein>
<dbReference type="InterPro" id="IPR010221">
    <property type="entry name" value="VCBS_dom"/>
</dbReference>
<dbReference type="Gene3D" id="2.60.40.10">
    <property type="entry name" value="Immunoglobulins"/>
    <property type="match status" value="3"/>
</dbReference>
<gene>
    <name evidence="2" type="ORF">FM037_25160</name>
</gene>
<dbReference type="PROSITE" id="PS50268">
    <property type="entry name" value="CADHERIN_2"/>
    <property type="match status" value="3"/>
</dbReference>
<accession>A0ABX5X3N5</accession>
<organism evidence="2 3">
    <name type="scientific">Shewanella psychropiezotolerans</name>
    <dbReference type="NCBI Taxonomy" id="2593655"/>
    <lineage>
        <taxon>Bacteria</taxon>
        <taxon>Pseudomonadati</taxon>
        <taxon>Pseudomonadota</taxon>
        <taxon>Gammaproteobacteria</taxon>
        <taxon>Alteromonadales</taxon>
        <taxon>Shewanellaceae</taxon>
        <taxon>Shewanella</taxon>
    </lineage>
</organism>
<dbReference type="Proteomes" id="UP000315947">
    <property type="component" value="Chromosome"/>
</dbReference>
<dbReference type="Pfam" id="PF17803">
    <property type="entry name" value="Cadherin_4"/>
    <property type="match status" value="3"/>
</dbReference>
<dbReference type="EMBL" id="CP041614">
    <property type="protein sequence ID" value="QDO85946.1"/>
    <property type="molecule type" value="Genomic_DNA"/>
</dbReference>
<keyword evidence="3" id="KW-1185">Reference proteome</keyword>
<dbReference type="SUPFAM" id="SSF82171">
    <property type="entry name" value="DPP6 N-terminal domain-like"/>
    <property type="match status" value="1"/>
</dbReference>
<feature type="domain" description="Cadherin" evidence="1">
    <location>
        <begin position="268"/>
        <end position="372"/>
    </location>
</feature>
<proteinExistence type="predicted"/>
<dbReference type="InterPro" id="IPR002126">
    <property type="entry name" value="Cadherin-like_dom"/>
</dbReference>
<dbReference type="InterPro" id="IPR013783">
    <property type="entry name" value="Ig-like_fold"/>
</dbReference>
<reference evidence="2 3" key="1">
    <citation type="submission" date="2019-07" db="EMBL/GenBank/DDBJ databases">
        <title>Shewanella sp. YLB-06 whole genomic sequence.</title>
        <authorList>
            <person name="Yu L."/>
        </authorList>
    </citation>
    <scope>NUCLEOTIDE SEQUENCE [LARGE SCALE GENOMIC DNA]</scope>
    <source>
        <strain evidence="2 3">YLB-06</strain>
    </source>
</reference>
<evidence type="ECO:0000259" key="1">
    <source>
        <dbReference type="PROSITE" id="PS50268"/>
    </source>
</evidence>
<sequence length="442" mass="44777">MTSADGTASHNVIITIVGANDPADITVGQGDSDAGTVTEDGATDTDAVTVEMVSGSLTVTDVDTGEAVFQVQSDVADGNYGSFSIDADGNWTYTLNNDHADVQSLTDGQTLTRTITVTSADGTASHNVIITIVGANDPADITVGQGDSDAGTVTEDGATDTDAVTVEMVSGSLTVTDVDTGEAVFQVQSDVADGNYGSFSIDADGNWTYTLNNDHADVQSLTDGQTLTRTITVTSADGTASHNVIITIVGANDPADITVGQGDSDAGTVTEDGATDTDAVTVEMVSGSLTVTDVDTGEAVFQVQSDVADGNYGSFSIDADGNWTYTLNNDHADVQSLTDGQTLTRTITVTSADGTASHNVIITIVGANDPADITVGQGDSDAGTVTEDGLTDSDVDTVEMVSGSLTVTDVDTGEAVFQVQSDVPMATTVALASTLTATGVTP</sequence>
<evidence type="ECO:0000313" key="3">
    <source>
        <dbReference type="Proteomes" id="UP000315947"/>
    </source>
</evidence>
<dbReference type="NCBIfam" id="TIGR01965">
    <property type="entry name" value="VCBS_repeat"/>
    <property type="match status" value="3"/>
</dbReference>
<dbReference type="InterPro" id="IPR040853">
    <property type="entry name" value="RapA2_cadherin-like"/>
</dbReference>